<name>A0A7Z0KZA1_9RHOB</name>
<dbReference type="PANTHER" id="PTHR36570:SF3">
    <property type="entry name" value="DISULFIDE BOND FORMATION PROTEIN B"/>
    <property type="match status" value="1"/>
</dbReference>
<dbReference type="Proteomes" id="UP000529417">
    <property type="component" value="Unassembled WGS sequence"/>
</dbReference>
<comment type="caution">
    <text evidence="7">The sequence shown here is derived from an EMBL/GenBank/DDBJ whole genome shotgun (WGS) entry which is preliminary data.</text>
</comment>
<dbReference type="Gene3D" id="1.20.1550.10">
    <property type="entry name" value="DsbB-like"/>
    <property type="match status" value="1"/>
</dbReference>
<protein>
    <submittedName>
        <fullName evidence="7">Disulfide bond formation protein B</fullName>
    </submittedName>
</protein>
<dbReference type="SUPFAM" id="SSF158442">
    <property type="entry name" value="DsbB-like"/>
    <property type="match status" value="1"/>
</dbReference>
<keyword evidence="4 6" id="KW-1133">Transmembrane helix</keyword>
<evidence type="ECO:0000256" key="6">
    <source>
        <dbReference type="SAM" id="Phobius"/>
    </source>
</evidence>
<gene>
    <name evidence="7" type="ORF">HUK65_13550</name>
</gene>
<evidence type="ECO:0000256" key="4">
    <source>
        <dbReference type="ARBA" id="ARBA00022989"/>
    </source>
</evidence>
<proteinExistence type="predicted"/>
<accession>A0A7Z0KZA1</accession>
<dbReference type="AlphaFoldDB" id="A0A7Z0KZA1"/>
<dbReference type="EMBL" id="JACBXS010000030">
    <property type="protein sequence ID" value="NYS26015.1"/>
    <property type="molecule type" value="Genomic_DNA"/>
</dbReference>
<evidence type="ECO:0000256" key="5">
    <source>
        <dbReference type="ARBA" id="ARBA00023136"/>
    </source>
</evidence>
<keyword evidence="3 6" id="KW-0812">Transmembrane</keyword>
<keyword evidence="5 6" id="KW-0472">Membrane</keyword>
<keyword evidence="2" id="KW-1003">Cell membrane</keyword>
<dbReference type="InterPro" id="IPR050183">
    <property type="entry name" value="DsbB"/>
</dbReference>
<sequence>MTRRNLMLLAGLGSAGLLLGALAFEHLGGLAPCPLCIWQRWPHLVALAGLAGLMLPGAIWPLLGALGAGTSGGIAVYHSGVEQGWWSGPSACAAGQDLSGLTAEELLDAILAAPVVRCDEIPWEMLGLSMASWNAVASFALAGLWLASMWRR</sequence>
<dbReference type="GO" id="GO:0006457">
    <property type="term" value="P:protein folding"/>
    <property type="evidence" value="ECO:0007669"/>
    <property type="project" value="InterPro"/>
</dbReference>
<feature type="transmembrane region" description="Helical" evidence="6">
    <location>
        <begin position="125"/>
        <end position="147"/>
    </location>
</feature>
<comment type="subcellular location">
    <subcellularLocation>
        <location evidence="1">Cell membrane</location>
        <topology evidence="1">Multi-pass membrane protein</topology>
    </subcellularLocation>
</comment>
<dbReference type="Pfam" id="PF02600">
    <property type="entry name" value="DsbB"/>
    <property type="match status" value="1"/>
</dbReference>
<dbReference type="GO" id="GO:0015035">
    <property type="term" value="F:protein-disulfide reductase activity"/>
    <property type="evidence" value="ECO:0007669"/>
    <property type="project" value="InterPro"/>
</dbReference>
<dbReference type="InterPro" id="IPR003752">
    <property type="entry name" value="DiS_bond_form_DsbB/BdbC"/>
</dbReference>
<organism evidence="7 8">
    <name type="scientific">Rhabdonatronobacter sediminivivens</name>
    <dbReference type="NCBI Taxonomy" id="2743469"/>
    <lineage>
        <taxon>Bacteria</taxon>
        <taxon>Pseudomonadati</taxon>
        <taxon>Pseudomonadota</taxon>
        <taxon>Alphaproteobacteria</taxon>
        <taxon>Rhodobacterales</taxon>
        <taxon>Paracoccaceae</taxon>
        <taxon>Rhabdonatronobacter</taxon>
    </lineage>
</organism>
<evidence type="ECO:0000313" key="7">
    <source>
        <dbReference type="EMBL" id="NYS26015.1"/>
    </source>
</evidence>
<dbReference type="PIRSF" id="PIRSF033913">
    <property type="entry name" value="S-S_format_DsbB"/>
    <property type="match status" value="1"/>
</dbReference>
<evidence type="ECO:0000256" key="1">
    <source>
        <dbReference type="ARBA" id="ARBA00004651"/>
    </source>
</evidence>
<dbReference type="InterPro" id="IPR024199">
    <property type="entry name" value="Uncharacterised_DsbB"/>
</dbReference>
<evidence type="ECO:0000256" key="3">
    <source>
        <dbReference type="ARBA" id="ARBA00022692"/>
    </source>
</evidence>
<dbReference type="GO" id="GO:0005886">
    <property type="term" value="C:plasma membrane"/>
    <property type="evidence" value="ECO:0007669"/>
    <property type="project" value="UniProtKB-SubCell"/>
</dbReference>
<evidence type="ECO:0000256" key="2">
    <source>
        <dbReference type="ARBA" id="ARBA00022475"/>
    </source>
</evidence>
<dbReference type="PANTHER" id="PTHR36570">
    <property type="entry name" value="DISULFIDE BOND FORMATION PROTEIN B"/>
    <property type="match status" value="1"/>
</dbReference>
<evidence type="ECO:0000313" key="8">
    <source>
        <dbReference type="Proteomes" id="UP000529417"/>
    </source>
</evidence>
<dbReference type="InterPro" id="IPR023380">
    <property type="entry name" value="DsbB-like_sf"/>
</dbReference>
<keyword evidence="8" id="KW-1185">Reference proteome</keyword>
<reference evidence="7 8" key="1">
    <citation type="journal article" date="2000" name="Arch. Microbiol.">
        <title>Rhodobaca bogoriensis gen. nov. and sp. nov., an alkaliphilic purple nonsulfur bacterium from African Rift Valley soda lakes.</title>
        <authorList>
            <person name="Milford A.D."/>
            <person name="Achenbach L.A."/>
            <person name="Jung D.O."/>
            <person name="Madigan M.T."/>
        </authorList>
    </citation>
    <scope>NUCLEOTIDE SEQUENCE [LARGE SCALE GENOMIC DNA]</scope>
    <source>
        <strain evidence="7 8">2376</strain>
    </source>
</reference>